<reference evidence="2" key="1">
    <citation type="submission" date="2009-10" db="EMBL/GenBank/DDBJ databases">
        <title>Diversity of trophic interactions inside an arsenic-rich microbial ecosystem.</title>
        <authorList>
            <person name="Bertin P.N."/>
            <person name="Heinrich-Salmeron A."/>
            <person name="Pelletier E."/>
            <person name="Goulhen-Chollet F."/>
            <person name="Arsene-Ploetze F."/>
            <person name="Gallien S."/>
            <person name="Calteau A."/>
            <person name="Vallenet D."/>
            <person name="Casiot C."/>
            <person name="Chane-Woon-Ming B."/>
            <person name="Giloteaux L."/>
            <person name="Barakat M."/>
            <person name="Bonnefoy V."/>
            <person name="Bruneel O."/>
            <person name="Chandler M."/>
            <person name="Cleiss J."/>
            <person name="Duran R."/>
            <person name="Elbaz-Poulichet F."/>
            <person name="Fonknechten N."/>
            <person name="Lauga B."/>
            <person name="Mornico D."/>
            <person name="Ortet P."/>
            <person name="Schaeffer C."/>
            <person name="Siguier P."/>
            <person name="Alexander Thil Smith A."/>
            <person name="Van Dorsselaer A."/>
            <person name="Weissenbach J."/>
            <person name="Medigue C."/>
            <person name="Le Paslier D."/>
        </authorList>
    </citation>
    <scope>NUCLEOTIDE SEQUENCE</scope>
</reference>
<sequence length="61" mass="6741">MDVIELLEAEHRGAETLMNRILASGDAAERERLLRQLVNALTIHNANEENIVYPAIGEAAN</sequence>
<dbReference type="Pfam" id="PF01814">
    <property type="entry name" value="Hemerythrin"/>
    <property type="match status" value="1"/>
</dbReference>
<dbReference type="EMBL" id="CABL01000014">
    <property type="protein sequence ID" value="CBH75655.1"/>
    <property type="molecule type" value="Genomic_DNA"/>
</dbReference>
<organism evidence="2">
    <name type="scientific">mine drainage metagenome</name>
    <dbReference type="NCBI Taxonomy" id="410659"/>
    <lineage>
        <taxon>unclassified sequences</taxon>
        <taxon>metagenomes</taxon>
        <taxon>ecological metagenomes</taxon>
    </lineage>
</organism>
<gene>
    <name evidence="2" type="ORF">CARN1_2518</name>
</gene>
<protein>
    <submittedName>
        <fullName evidence="2">Hemerythrin HHE cation binding protein</fullName>
    </submittedName>
</protein>
<proteinExistence type="predicted"/>
<feature type="domain" description="Hemerythrin-like" evidence="1">
    <location>
        <begin position="3"/>
        <end position="57"/>
    </location>
</feature>
<dbReference type="Gene3D" id="1.20.120.520">
    <property type="entry name" value="nmb1532 protein domain like"/>
    <property type="match status" value="1"/>
</dbReference>
<evidence type="ECO:0000313" key="2">
    <source>
        <dbReference type="EMBL" id="CBH75655.1"/>
    </source>
</evidence>
<accession>E6PGR7</accession>
<dbReference type="AlphaFoldDB" id="E6PGR7"/>
<dbReference type="InterPro" id="IPR012312">
    <property type="entry name" value="Hemerythrin-like"/>
</dbReference>
<comment type="caution">
    <text evidence="2">The sequence shown here is derived from an EMBL/GenBank/DDBJ whole genome shotgun (WGS) entry which is preliminary data.</text>
</comment>
<evidence type="ECO:0000259" key="1">
    <source>
        <dbReference type="Pfam" id="PF01814"/>
    </source>
</evidence>
<name>E6PGR7_9ZZZZ</name>